<dbReference type="GO" id="GO:0003677">
    <property type="term" value="F:DNA binding"/>
    <property type="evidence" value="ECO:0007669"/>
    <property type="project" value="UniProtKB-KW"/>
</dbReference>
<dbReference type="InterPro" id="IPR012869">
    <property type="entry name" value="RHH_5"/>
</dbReference>
<evidence type="ECO:0000313" key="4">
    <source>
        <dbReference type="Proteomes" id="UP000253141"/>
    </source>
</evidence>
<dbReference type="GO" id="GO:0006355">
    <property type="term" value="P:regulation of DNA-templated transcription"/>
    <property type="evidence" value="ECO:0007669"/>
    <property type="project" value="InterPro"/>
</dbReference>
<comment type="caution">
    <text evidence="3">The sequence shown here is derived from an EMBL/GenBank/DDBJ whole genome shotgun (WGS) entry which is preliminary data.</text>
</comment>
<gene>
    <name evidence="3" type="ORF">DVG78_18190</name>
</gene>
<keyword evidence="4" id="KW-1185">Reference proteome</keyword>
<accession>A0A369ID84</accession>
<dbReference type="Proteomes" id="UP000253141">
    <property type="component" value="Unassembled WGS sequence"/>
</dbReference>
<dbReference type="EMBL" id="QPIW01000015">
    <property type="protein sequence ID" value="RDB04616.1"/>
    <property type="molecule type" value="Genomic_DNA"/>
</dbReference>
<evidence type="ECO:0000256" key="1">
    <source>
        <dbReference type="SAM" id="MobiDB-lite"/>
    </source>
</evidence>
<organism evidence="3 4">
    <name type="scientific">Runella aurantiaca</name>
    <dbReference type="NCBI Taxonomy" id="2282308"/>
    <lineage>
        <taxon>Bacteria</taxon>
        <taxon>Pseudomonadati</taxon>
        <taxon>Bacteroidota</taxon>
        <taxon>Cytophagia</taxon>
        <taxon>Cytophagales</taxon>
        <taxon>Spirosomataceae</taxon>
        <taxon>Runella</taxon>
    </lineage>
</organism>
<name>A0A369ID84_9BACT</name>
<evidence type="ECO:0000313" key="3">
    <source>
        <dbReference type="EMBL" id="RDB04616.1"/>
    </source>
</evidence>
<protein>
    <submittedName>
        <fullName evidence="3">Arc family DNA-binding protein</fullName>
    </submittedName>
</protein>
<dbReference type="RefSeq" id="WP_114462466.1">
    <property type="nucleotide sequence ID" value="NZ_QPIW01000015.1"/>
</dbReference>
<evidence type="ECO:0000259" key="2">
    <source>
        <dbReference type="Pfam" id="PF07878"/>
    </source>
</evidence>
<dbReference type="Pfam" id="PF07878">
    <property type="entry name" value="RHH_5"/>
    <property type="match status" value="1"/>
</dbReference>
<dbReference type="SUPFAM" id="SSF47598">
    <property type="entry name" value="Ribbon-helix-helix"/>
    <property type="match status" value="1"/>
</dbReference>
<proteinExistence type="predicted"/>
<feature type="domain" description="CopG-like ribbon-helix-helix" evidence="2">
    <location>
        <begin position="12"/>
        <end position="46"/>
    </location>
</feature>
<dbReference type="InterPro" id="IPR013321">
    <property type="entry name" value="Arc_rbn_hlx_hlx"/>
</dbReference>
<dbReference type="OrthoDB" id="9812601at2"/>
<dbReference type="AlphaFoldDB" id="A0A369ID84"/>
<sequence length="65" mass="7416">MANEKKAFVLRVSAEMLKELERWAQEEFRSTNGQIEFLLSDALKKRRKSPGKLPPDVDPSDVNGI</sequence>
<feature type="region of interest" description="Disordered" evidence="1">
    <location>
        <begin position="45"/>
        <end position="65"/>
    </location>
</feature>
<keyword evidence="3" id="KW-0238">DNA-binding</keyword>
<reference evidence="3 4" key="1">
    <citation type="submission" date="2018-07" db="EMBL/GenBank/DDBJ databases">
        <title>Genome analysis of Runella aurantiaca.</title>
        <authorList>
            <person name="Yang X."/>
        </authorList>
    </citation>
    <scope>NUCLEOTIDE SEQUENCE [LARGE SCALE GENOMIC DNA]</scope>
    <source>
        <strain evidence="3 4">YX9</strain>
    </source>
</reference>
<dbReference type="InterPro" id="IPR010985">
    <property type="entry name" value="Ribbon_hlx_hlx"/>
</dbReference>
<dbReference type="Gene3D" id="1.10.1220.10">
    <property type="entry name" value="Met repressor-like"/>
    <property type="match status" value="1"/>
</dbReference>